<gene>
    <name evidence="1" type="ORF">SAMN05421553_2930</name>
</gene>
<dbReference type="InterPro" id="IPR023214">
    <property type="entry name" value="HAD_sf"/>
</dbReference>
<reference evidence="2" key="1">
    <citation type="submission" date="2016-10" db="EMBL/GenBank/DDBJ databases">
        <authorList>
            <person name="Varghese N."/>
            <person name="Submissions S."/>
        </authorList>
    </citation>
    <scope>NUCLEOTIDE SEQUENCE [LARGE SCALE GENOMIC DNA]</scope>
    <source>
        <strain evidence="2">DSM 12111</strain>
    </source>
</reference>
<dbReference type="STRING" id="53406.SAMN05421553_2930"/>
<dbReference type="InterPro" id="IPR036412">
    <property type="entry name" value="HAD-like_sf"/>
</dbReference>
<dbReference type="Proteomes" id="UP000242849">
    <property type="component" value="Unassembled WGS sequence"/>
</dbReference>
<proteinExistence type="predicted"/>
<keyword evidence="2" id="KW-1185">Reference proteome</keyword>
<dbReference type="Gene3D" id="3.40.50.1000">
    <property type="entry name" value="HAD superfamily/HAD-like"/>
    <property type="match status" value="1"/>
</dbReference>
<sequence length="929" mass="100127">MSASIVPPTVFFDLGDTLTFTGPGGVRMRYADCLDCLQVLKARGYRLGLLSNQAAGTSVATVLATLTSLHLARYIEPALITLSSELPGNLGKPAQAIFDLALSKAQHSAASERAIFITENLAHVQAARSYGWRAILKRNSGSCVASEGECVSGLAALLSKLPPLAAPNSSLALAPPPKLVDGLWAVPMDIVRIDASLLFDAATQQISGDATLAFHLGKHAGCPIFDLRQSVTGVWLDGVVVAPADVASHDFGGGANANLRVLNRVLDAGSSHSLRLTYAVGVPQASMTGSYLPQIVWSAGPRLAFNFGFTDLGAGRYLEAFVPANLTHDQFELSLQLRLTGTAVAHTPISNGTLNLLGTNHWRIDFPARSSALSPLLELRASDSLQSTTVNTVLPVSGSNVAITTWKLTSNPANLLNQANAIAGFLADNENSSGRYIHGNRFTAFIHQGGMEYDGGTTTGTGPLRHETFHSWWARGLKPASQADAWFDEAWTTYHDNGAAGVQTFNFAEAALALCPRNPWVRVTHGSSYGAGERFWKGMAGLLGAAPLGDLMRSFYLARYPQPVKTEELECFLLARGGSPTCVDAFHRFVYGLPDPTPLPDVWLRDDAADPGANNWSGRFWDSPDLWIRNRDDDGLEHQNLEFGQDNWIHARVRNSSATGSARHLLVSFNIKQYAGSQFVYPADFLPAVTAAADFDLGPGETRIVKARLPRNAIPPVGSHPCLLAALFSRFDHPQAGRHVWQQNNLAQKNLSVIDLAPNLWIVLPFMATSLRARQTRSVLFELLRPKGLETLQASLLLDKRALAPTLKTSALRLPELADTSIAKAKPTADDALDCASHACAAMPSTDQLLTSKTPERLAETFPNALELKFAKGKQAQLPIVLRPLESQRLGLRVTVPADARRGSSFTLDLVQRENGKIVGGVALRINVR</sequence>
<dbReference type="RefSeq" id="WP_139272675.1">
    <property type="nucleotide sequence ID" value="NZ_FNSC01000001.1"/>
</dbReference>
<protein>
    <submittedName>
        <fullName evidence="1">Uncharacterized protein</fullName>
    </submittedName>
</protein>
<evidence type="ECO:0000313" key="1">
    <source>
        <dbReference type="EMBL" id="SED58692.1"/>
    </source>
</evidence>
<dbReference type="AlphaFoldDB" id="A0A1H5BW00"/>
<organism evidence="1 2">
    <name type="scientific">Pseudomonas anguilliseptica</name>
    <dbReference type="NCBI Taxonomy" id="53406"/>
    <lineage>
        <taxon>Bacteria</taxon>
        <taxon>Pseudomonadati</taxon>
        <taxon>Pseudomonadota</taxon>
        <taxon>Gammaproteobacteria</taxon>
        <taxon>Pseudomonadales</taxon>
        <taxon>Pseudomonadaceae</taxon>
        <taxon>Pseudomonas</taxon>
    </lineage>
</organism>
<dbReference type="EMBL" id="FNSC01000001">
    <property type="protein sequence ID" value="SED58692.1"/>
    <property type="molecule type" value="Genomic_DNA"/>
</dbReference>
<evidence type="ECO:0000313" key="2">
    <source>
        <dbReference type="Proteomes" id="UP000242849"/>
    </source>
</evidence>
<dbReference type="OrthoDB" id="4527203at2"/>
<dbReference type="SUPFAM" id="SSF56784">
    <property type="entry name" value="HAD-like"/>
    <property type="match status" value="1"/>
</dbReference>
<dbReference type="SUPFAM" id="SSF55486">
    <property type="entry name" value="Metalloproteases ('zincins'), catalytic domain"/>
    <property type="match status" value="1"/>
</dbReference>
<accession>A0A1H5BW00</accession>
<name>A0A1H5BW00_PSEAG</name>